<evidence type="ECO:0008006" key="3">
    <source>
        <dbReference type="Google" id="ProtNLM"/>
    </source>
</evidence>
<dbReference type="AlphaFoldDB" id="A0A0F9VSR6"/>
<keyword evidence="1" id="KW-0812">Transmembrane</keyword>
<dbReference type="EMBL" id="LAZR01000013">
    <property type="protein sequence ID" value="KKO07120.1"/>
    <property type="molecule type" value="Genomic_DNA"/>
</dbReference>
<evidence type="ECO:0000256" key="1">
    <source>
        <dbReference type="SAM" id="Phobius"/>
    </source>
</evidence>
<name>A0A0F9VSR6_9ZZZZ</name>
<sequence>MNRIHYWTMTICLVMMGVAMVLLMWRAQPLGSEAWLLLLPMGLCLGLHLFVHRHSQHHDE</sequence>
<feature type="transmembrane region" description="Helical" evidence="1">
    <location>
        <begin position="34"/>
        <end position="51"/>
    </location>
</feature>
<accession>A0A0F9VSR6</accession>
<keyword evidence="1" id="KW-0472">Membrane</keyword>
<evidence type="ECO:0000313" key="2">
    <source>
        <dbReference type="EMBL" id="KKO07120.1"/>
    </source>
</evidence>
<protein>
    <recommendedName>
        <fullName evidence="3">DUF2933 domain-containing protein</fullName>
    </recommendedName>
</protein>
<feature type="transmembrane region" description="Helical" evidence="1">
    <location>
        <begin position="7"/>
        <end position="28"/>
    </location>
</feature>
<reference evidence="2" key="1">
    <citation type="journal article" date="2015" name="Nature">
        <title>Complex archaea that bridge the gap between prokaryotes and eukaryotes.</title>
        <authorList>
            <person name="Spang A."/>
            <person name="Saw J.H."/>
            <person name="Jorgensen S.L."/>
            <person name="Zaremba-Niedzwiedzka K."/>
            <person name="Martijn J."/>
            <person name="Lind A.E."/>
            <person name="van Eijk R."/>
            <person name="Schleper C."/>
            <person name="Guy L."/>
            <person name="Ettema T.J."/>
        </authorList>
    </citation>
    <scope>NUCLEOTIDE SEQUENCE</scope>
</reference>
<organism evidence="2">
    <name type="scientific">marine sediment metagenome</name>
    <dbReference type="NCBI Taxonomy" id="412755"/>
    <lineage>
        <taxon>unclassified sequences</taxon>
        <taxon>metagenomes</taxon>
        <taxon>ecological metagenomes</taxon>
    </lineage>
</organism>
<comment type="caution">
    <text evidence="2">The sequence shown here is derived from an EMBL/GenBank/DDBJ whole genome shotgun (WGS) entry which is preliminary data.</text>
</comment>
<proteinExistence type="predicted"/>
<gene>
    <name evidence="2" type="ORF">LCGC14_0056880</name>
</gene>
<keyword evidence="1" id="KW-1133">Transmembrane helix</keyword>